<sequence length="80" mass="8999">MGSLCEVFCKSVLTWPRASAPLASPRPLAPFPLFSVKIIDPTGVRFRWQTAAILVKESGDDRDGFIAAYSETQEHHIRRR</sequence>
<comment type="caution">
    <text evidence="1">The sequence shown here is derived from an EMBL/GenBank/DDBJ whole genome shotgun (WGS) entry which is preliminary data.</text>
</comment>
<reference evidence="1" key="1">
    <citation type="submission" date="2023-04" db="EMBL/GenBank/DDBJ databases">
        <title>Aspergillus oryzae var. brunneus NBRC 4377.</title>
        <authorList>
            <person name="Ichikawa N."/>
            <person name="Sato H."/>
            <person name="Tonouchi N."/>
        </authorList>
    </citation>
    <scope>NUCLEOTIDE SEQUENCE</scope>
    <source>
        <strain evidence="1">NBRC 4377</strain>
    </source>
</reference>
<accession>A0ABQ6KG59</accession>
<protein>
    <submittedName>
        <fullName evidence="1">Unnamed protein product</fullName>
    </submittedName>
</protein>
<keyword evidence="2" id="KW-1185">Reference proteome</keyword>
<proteinExistence type="predicted"/>
<name>A0ABQ6KG59_ASPOZ</name>
<organism evidence="1 2">
    <name type="scientific">Aspergillus oryzae var. brunneus</name>
    <dbReference type="NCBI Taxonomy" id="332754"/>
    <lineage>
        <taxon>Eukaryota</taxon>
        <taxon>Fungi</taxon>
        <taxon>Dikarya</taxon>
        <taxon>Ascomycota</taxon>
        <taxon>Pezizomycotina</taxon>
        <taxon>Eurotiomycetes</taxon>
        <taxon>Eurotiomycetidae</taxon>
        <taxon>Eurotiales</taxon>
        <taxon>Aspergillaceae</taxon>
        <taxon>Aspergillus</taxon>
        <taxon>Aspergillus subgen. Circumdati</taxon>
    </lineage>
</organism>
<dbReference type="EMBL" id="BSYB01000005">
    <property type="protein sequence ID" value="GMG42686.1"/>
    <property type="molecule type" value="Genomic_DNA"/>
</dbReference>
<dbReference type="Proteomes" id="UP001165189">
    <property type="component" value="Unassembled WGS sequence"/>
</dbReference>
<evidence type="ECO:0000313" key="1">
    <source>
        <dbReference type="EMBL" id="GMG42686.1"/>
    </source>
</evidence>
<evidence type="ECO:0000313" key="2">
    <source>
        <dbReference type="Proteomes" id="UP001165189"/>
    </source>
</evidence>
<gene>
    <name evidence="1" type="ORF">Aory05_000181000</name>
</gene>